<dbReference type="STRING" id="84698.SAMN04488528_102121"/>
<dbReference type="AlphaFoldDB" id="A0A1I0ZGY1"/>
<keyword evidence="1" id="KW-0479">Metal-binding</keyword>
<gene>
    <name evidence="2" type="ORF">SAMN04488528_102121</name>
</gene>
<dbReference type="SUPFAM" id="SSF101478">
    <property type="entry name" value="ADP-ribosylglycohydrolase"/>
    <property type="match status" value="1"/>
</dbReference>
<dbReference type="PANTHER" id="PTHR16222:SF12">
    <property type="entry name" value="ADP-RIBOSYLGLYCOHYDROLASE-RELATED"/>
    <property type="match status" value="1"/>
</dbReference>
<proteinExistence type="predicted"/>
<accession>A0A1I0ZGY1</accession>
<keyword evidence="2" id="KW-0378">Hydrolase</keyword>
<feature type="binding site" evidence="1">
    <location>
        <position position="58"/>
    </location>
    <ligand>
        <name>Mg(2+)</name>
        <dbReference type="ChEBI" id="CHEBI:18420"/>
        <label>1</label>
    </ligand>
</feature>
<dbReference type="InterPro" id="IPR005502">
    <property type="entry name" value="Ribosyl_crysJ1"/>
</dbReference>
<evidence type="ECO:0000313" key="2">
    <source>
        <dbReference type="EMBL" id="SFB25029.1"/>
    </source>
</evidence>
<name>A0A1I0ZGY1_9CLOT</name>
<feature type="binding site" evidence="1">
    <location>
        <position position="250"/>
    </location>
    <ligand>
        <name>Mg(2+)</name>
        <dbReference type="ChEBI" id="CHEBI:18420"/>
        <label>1</label>
    </ligand>
</feature>
<dbReference type="GO" id="GO:0046872">
    <property type="term" value="F:metal ion binding"/>
    <property type="evidence" value="ECO:0007669"/>
    <property type="project" value="UniProtKB-KW"/>
</dbReference>
<dbReference type="GO" id="GO:0016787">
    <property type="term" value="F:hydrolase activity"/>
    <property type="evidence" value="ECO:0007669"/>
    <property type="project" value="UniProtKB-KW"/>
</dbReference>
<keyword evidence="1" id="KW-0460">Magnesium</keyword>
<feature type="binding site" evidence="1">
    <location>
        <position position="56"/>
    </location>
    <ligand>
        <name>Mg(2+)</name>
        <dbReference type="ChEBI" id="CHEBI:18420"/>
        <label>1</label>
    </ligand>
</feature>
<dbReference type="RefSeq" id="WP_090041957.1">
    <property type="nucleotide sequence ID" value="NZ_FOKI01000021.1"/>
</dbReference>
<keyword evidence="3" id="KW-1185">Reference proteome</keyword>
<dbReference type="EMBL" id="FOKI01000021">
    <property type="protein sequence ID" value="SFB25029.1"/>
    <property type="molecule type" value="Genomic_DNA"/>
</dbReference>
<dbReference type="InterPro" id="IPR036705">
    <property type="entry name" value="Ribosyl_crysJ1_sf"/>
</dbReference>
<protein>
    <submittedName>
        <fullName evidence="2">ADP-ribosyl-[dinitrogen reductase] hydrolase</fullName>
    </submittedName>
</protein>
<reference evidence="2 3" key="1">
    <citation type="submission" date="2016-10" db="EMBL/GenBank/DDBJ databases">
        <authorList>
            <person name="de Groot N.N."/>
        </authorList>
    </citation>
    <scope>NUCLEOTIDE SEQUENCE [LARGE SCALE GENOMIC DNA]</scope>
    <source>
        <strain evidence="2 3">DSM 12271</strain>
    </source>
</reference>
<dbReference type="Gene3D" id="1.10.4080.10">
    <property type="entry name" value="ADP-ribosylation/Crystallin J1"/>
    <property type="match status" value="1"/>
</dbReference>
<dbReference type="InterPro" id="IPR050792">
    <property type="entry name" value="ADP-ribosylglycohydrolase"/>
</dbReference>
<comment type="cofactor">
    <cofactor evidence="1">
        <name>Mg(2+)</name>
        <dbReference type="ChEBI" id="CHEBI:18420"/>
    </cofactor>
    <text evidence="1">Binds 2 magnesium ions per subunit.</text>
</comment>
<feature type="binding site" evidence="1">
    <location>
        <position position="249"/>
    </location>
    <ligand>
        <name>Mg(2+)</name>
        <dbReference type="ChEBI" id="CHEBI:18420"/>
        <label>1</label>
    </ligand>
</feature>
<dbReference type="PANTHER" id="PTHR16222">
    <property type="entry name" value="ADP-RIBOSYLGLYCOHYDROLASE"/>
    <property type="match status" value="1"/>
</dbReference>
<sequence>MDKKDKILGALFGVACGDALGATLQFIDKKTGECNFGYLNNIIGGGVMRLKPGEVTDDTMMTIAVAEGILQDKSNPIEFIGKQLLKWYDENPKDIGITDQLSIEKFKLYGNWSEASLKTYESLNGKTNGSGSLKRCLPIAISYENFNEMIGVTSRQSYMTHQSRQAEEACIIYNSLIYKYFHGEEKMEALKEVLKKYEKYQKVLTMNKNQLKPYGDVTNTLISSLYCFINENNCENIICEAVNLYGESDTVGSMAGGLAGVYYGFNALPDRWIDKILIRDKLIIIGEQLNRVVN</sequence>
<dbReference type="Proteomes" id="UP000198619">
    <property type="component" value="Unassembled WGS sequence"/>
</dbReference>
<organism evidence="2 3">
    <name type="scientific">Clostridium frigidicarnis</name>
    <dbReference type="NCBI Taxonomy" id="84698"/>
    <lineage>
        <taxon>Bacteria</taxon>
        <taxon>Bacillati</taxon>
        <taxon>Bacillota</taxon>
        <taxon>Clostridia</taxon>
        <taxon>Eubacteriales</taxon>
        <taxon>Clostridiaceae</taxon>
        <taxon>Clostridium</taxon>
    </lineage>
</organism>
<dbReference type="OrthoDB" id="9798107at2"/>
<evidence type="ECO:0000256" key="1">
    <source>
        <dbReference type="PIRSR" id="PIRSR605502-1"/>
    </source>
</evidence>
<dbReference type="Pfam" id="PF03747">
    <property type="entry name" value="ADP_ribosyl_GH"/>
    <property type="match status" value="1"/>
</dbReference>
<feature type="binding site" evidence="1">
    <location>
        <position position="57"/>
    </location>
    <ligand>
        <name>Mg(2+)</name>
        <dbReference type="ChEBI" id="CHEBI:18420"/>
        <label>1</label>
    </ligand>
</feature>
<evidence type="ECO:0000313" key="3">
    <source>
        <dbReference type="Proteomes" id="UP000198619"/>
    </source>
</evidence>